<evidence type="ECO:0000313" key="2">
    <source>
        <dbReference type="Proteomes" id="UP001500909"/>
    </source>
</evidence>
<dbReference type="EMBL" id="BAAABY010000009">
    <property type="protein sequence ID" value="GAA0452344.1"/>
    <property type="molecule type" value="Genomic_DNA"/>
</dbReference>
<organism evidence="1 2">
    <name type="scientific">Streptomyces olivaceiscleroticus</name>
    <dbReference type="NCBI Taxonomy" id="68245"/>
    <lineage>
        <taxon>Bacteria</taxon>
        <taxon>Bacillati</taxon>
        <taxon>Actinomycetota</taxon>
        <taxon>Actinomycetes</taxon>
        <taxon>Kitasatosporales</taxon>
        <taxon>Streptomycetaceae</taxon>
        <taxon>Streptomyces</taxon>
    </lineage>
</organism>
<gene>
    <name evidence="1" type="ORF">GCM10010361_15560</name>
</gene>
<comment type="caution">
    <text evidence="1">The sequence shown here is derived from an EMBL/GenBank/DDBJ whole genome shotgun (WGS) entry which is preliminary data.</text>
</comment>
<sequence length="177" mass="19909">MPAWFTAVWPVATFVLGHASTYLTGFITEKRQIAREAQARAAEREKTLAERRETFELDHLERLNEALQKLGRATSRVHFLDTMTSQASGEYASTLLPEDDSNALLDANRDVFMLRNLVLDDGLRVHVEHAHDLLNIPSGLHRSDPEAAESSYHQAILALNDAQSAIAQRIRQIYMTA</sequence>
<reference evidence="2" key="1">
    <citation type="journal article" date="2019" name="Int. J. Syst. Evol. Microbiol.">
        <title>The Global Catalogue of Microorganisms (GCM) 10K type strain sequencing project: providing services to taxonomists for standard genome sequencing and annotation.</title>
        <authorList>
            <consortium name="The Broad Institute Genomics Platform"/>
            <consortium name="The Broad Institute Genome Sequencing Center for Infectious Disease"/>
            <person name="Wu L."/>
            <person name="Ma J."/>
        </authorList>
    </citation>
    <scope>NUCLEOTIDE SEQUENCE [LARGE SCALE GENOMIC DNA]</scope>
    <source>
        <strain evidence="2">JCM 4805</strain>
    </source>
</reference>
<protein>
    <submittedName>
        <fullName evidence="1">Uncharacterized protein</fullName>
    </submittedName>
</protein>
<accession>A0ABP3JHB4</accession>
<proteinExistence type="predicted"/>
<evidence type="ECO:0000313" key="1">
    <source>
        <dbReference type="EMBL" id="GAA0452344.1"/>
    </source>
</evidence>
<keyword evidence="2" id="KW-1185">Reference proteome</keyword>
<name>A0ABP3JHB4_9ACTN</name>
<dbReference type="Proteomes" id="UP001500909">
    <property type="component" value="Unassembled WGS sequence"/>
</dbReference>